<dbReference type="Gene3D" id="3.40.50.2300">
    <property type="match status" value="1"/>
</dbReference>
<dbReference type="STRING" id="564117.SAMN05216369_2694"/>
<evidence type="ECO:0000313" key="2">
    <source>
        <dbReference type="Proteomes" id="UP000184497"/>
    </source>
</evidence>
<reference evidence="2" key="1">
    <citation type="submission" date="2016-11" db="EMBL/GenBank/DDBJ databases">
        <authorList>
            <person name="Varghese N."/>
            <person name="Submissions S."/>
        </authorList>
    </citation>
    <scope>NUCLEOTIDE SEQUENCE [LARGE SCALE GENOMIC DNA]</scope>
    <source>
        <strain evidence="2">CGMCC 1.10835</strain>
    </source>
</reference>
<keyword evidence="2" id="KW-1185">Reference proteome</keyword>
<dbReference type="PANTHER" id="PTHR35271:SF1">
    <property type="entry name" value="ABC TRANSPORTER, SUBSTRATE-BINDING LIPOPROTEIN"/>
    <property type="match status" value="1"/>
</dbReference>
<sequence>MLLTRDGMTENVVLFWRWAAATLLQTLIVTAILVGTASAQAQDNDHAPVYLAGSGNVTLDQHIKSLLEKYLGSQRDLILVSDKQAALIDNAPIVTIGPGAFSRIRQANRNAPVLALLAAQDFLDGFANRSPGQISGVYYDIPLLRQALIGKAILPQAVRIALIATTSSAELYDALIDQLPQYGLEARLFIVDDDKQLIPTLTRALSYGDFLLAAPDNTIYNPRTIKHVLLTAYRRNRIVIGPSQAYVKAGALASGYAPFPVMAEMAARYLQEFFETGTFPQPDYPASFRVEINQQVARSLNIPLASREQIAKAVESKLENRGEQGDE</sequence>
<dbReference type="EMBL" id="FRAQ01000002">
    <property type="protein sequence ID" value="SHK65985.1"/>
    <property type="molecule type" value="Genomic_DNA"/>
</dbReference>
<dbReference type="Proteomes" id="UP000184497">
    <property type="component" value="Unassembled WGS sequence"/>
</dbReference>
<protein>
    <submittedName>
        <fullName evidence="1">ABC-type uncharacterized transport system, substrate-binding protein</fullName>
    </submittedName>
</protein>
<dbReference type="AlphaFoldDB" id="A0A1M6U9P6"/>
<dbReference type="InterPro" id="IPR007487">
    <property type="entry name" value="ABC_transpt-TYRBP-like"/>
</dbReference>
<dbReference type="PANTHER" id="PTHR35271">
    <property type="entry name" value="ABC TRANSPORTER, SUBSTRATE-BINDING LIPOPROTEIN-RELATED"/>
    <property type="match status" value="1"/>
</dbReference>
<evidence type="ECO:0000313" key="1">
    <source>
        <dbReference type="EMBL" id="SHK65985.1"/>
    </source>
</evidence>
<organism evidence="1 2">
    <name type="scientific">Marinobacter antarcticus</name>
    <dbReference type="NCBI Taxonomy" id="564117"/>
    <lineage>
        <taxon>Bacteria</taxon>
        <taxon>Pseudomonadati</taxon>
        <taxon>Pseudomonadota</taxon>
        <taxon>Gammaproteobacteria</taxon>
        <taxon>Pseudomonadales</taxon>
        <taxon>Marinobacteraceae</taxon>
        <taxon>Marinobacter</taxon>
    </lineage>
</organism>
<gene>
    <name evidence="1" type="ORF">SAMN05216369_2694</name>
</gene>
<accession>A0A1M6U9P6</accession>
<name>A0A1M6U9P6_9GAMM</name>
<proteinExistence type="predicted"/>